<dbReference type="EMBL" id="QLNQ01000020">
    <property type="protein sequence ID" value="RCK65410.1"/>
    <property type="molecule type" value="Genomic_DNA"/>
</dbReference>
<dbReference type="PANTHER" id="PTHR43096">
    <property type="entry name" value="DNAJ HOMOLOG 1, MITOCHONDRIAL-RELATED"/>
    <property type="match status" value="1"/>
</dbReference>
<dbReference type="GO" id="GO:0042026">
    <property type="term" value="P:protein refolding"/>
    <property type="evidence" value="ECO:0007669"/>
    <property type="project" value="TreeGrafter"/>
</dbReference>
<dbReference type="Pfam" id="PF00226">
    <property type="entry name" value="DnaJ"/>
    <property type="match status" value="1"/>
</dbReference>
<dbReference type="InterPro" id="IPR001623">
    <property type="entry name" value="DnaJ_domain"/>
</dbReference>
<name>A0A367YI81_9ASCO</name>
<dbReference type="AlphaFoldDB" id="A0A367YI81"/>
<proteinExistence type="predicted"/>
<dbReference type="Gene3D" id="1.10.287.110">
    <property type="entry name" value="DnaJ domain"/>
    <property type="match status" value="1"/>
</dbReference>
<keyword evidence="3" id="KW-1185">Reference proteome</keyword>
<organism evidence="2 3">
    <name type="scientific">Candida viswanathii</name>
    <dbReference type="NCBI Taxonomy" id="5486"/>
    <lineage>
        <taxon>Eukaryota</taxon>
        <taxon>Fungi</taxon>
        <taxon>Dikarya</taxon>
        <taxon>Ascomycota</taxon>
        <taxon>Saccharomycotina</taxon>
        <taxon>Pichiomycetes</taxon>
        <taxon>Debaryomycetaceae</taxon>
        <taxon>Candida/Lodderomyces clade</taxon>
        <taxon>Candida</taxon>
    </lineage>
</organism>
<dbReference type="SUPFAM" id="SSF46565">
    <property type="entry name" value="Chaperone J-domain"/>
    <property type="match status" value="1"/>
</dbReference>
<evidence type="ECO:0000259" key="1">
    <source>
        <dbReference type="PROSITE" id="PS50076"/>
    </source>
</evidence>
<comment type="caution">
    <text evidence="2">The sequence shown here is derived from an EMBL/GenBank/DDBJ whole genome shotgun (WGS) entry which is preliminary data.</text>
</comment>
<dbReference type="CDD" id="cd06257">
    <property type="entry name" value="DnaJ"/>
    <property type="match status" value="1"/>
</dbReference>
<accession>A0A367YI81</accession>
<dbReference type="PRINTS" id="PR00625">
    <property type="entry name" value="JDOMAIN"/>
</dbReference>
<dbReference type="InterPro" id="IPR036869">
    <property type="entry name" value="J_dom_sf"/>
</dbReference>
<dbReference type="GO" id="GO:0005737">
    <property type="term" value="C:cytoplasm"/>
    <property type="evidence" value="ECO:0007669"/>
    <property type="project" value="TreeGrafter"/>
</dbReference>
<dbReference type="PANTHER" id="PTHR43096:SF58">
    <property type="entry name" value="CHAPERONE DNAJ-DOMAIN SUPERFAMILY PROTEIN"/>
    <property type="match status" value="1"/>
</dbReference>
<gene>
    <name evidence="2" type="ORF">Cantr_01150</name>
</gene>
<protein>
    <recommendedName>
        <fullName evidence="1">J domain-containing protein</fullName>
    </recommendedName>
</protein>
<reference evidence="2 3" key="1">
    <citation type="submission" date="2018-06" db="EMBL/GenBank/DDBJ databases">
        <title>Whole genome sequencing of Candida tropicalis (genome annotated by CSBL at Korea University).</title>
        <authorList>
            <person name="Ahn J."/>
        </authorList>
    </citation>
    <scope>NUCLEOTIDE SEQUENCE [LARGE SCALE GENOMIC DNA]</scope>
    <source>
        <strain evidence="2 3">ATCC 20962</strain>
    </source>
</reference>
<dbReference type="SMART" id="SM00271">
    <property type="entry name" value="DnaJ"/>
    <property type="match status" value="1"/>
</dbReference>
<dbReference type="InterPro" id="IPR018253">
    <property type="entry name" value="DnaJ_domain_CS"/>
</dbReference>
<dbReference type="OrthoDB" id="10250354at2759"/>
<dbReference type="Proteomes" id="UP000253472">
    <property type="component" value="Unassembled WGS sequence"/>
</dbReference>
<evidence type="ECO:0000313" key="3">
    <source>
        <dbReference type="Proteomes" id="UP000253472"/>
    </source>
</evidence>
<dbReference type="PROSITE" id="PS00636">
    <property type="entry name" value="DNAJ_1"/>
    <property type="match status" value="1"/>
</dbReference>
<dbReference type="STRING" id="5486.A0A367YI81"/>
<dbReference type="PROSITE" id="PS50076">
    <property type="entry name" value="DNAJ_2"/>
    <property type="match status" value="1"/>
</dbReference>
<evidence type="ECO:0000313" key="2">
    <source>
        <dbReference type="EMBL" id="RCK65410.1"/>
    </source>
</evidence>
<feature type="domain" description="J" evidence="1">
    <location>
        <begin position="18"/>
        <end position="88"/>
    </location>
</feature>
<sequence>MFSNSIRLFATHASANLTHYQILDVSPTASLREIKMQFRKLLKQYHPDLNTHLSDEERDVMKEKYMKMLDSYEVLKDTKKKKAYDQSINICHKREWHNKYYGEAKYYSKSSGGASGSGSHYSALGLNTKRHRIKYHNDHANSDSRFSGEYVNYGDRFNVPHFDYEKHLHRNLKFEQHLINKVLDKETQRRILNQINRGNHDEILEETKTKHLLRHVNMVRHNQNMVNKNSPKYGGHTTYTGASTYQNLYQRPPKHPDDDGSMFRTFALLGGAASSYIYYIELCFR</sequence>
<dbReference type="GO" id="GO:0051082">
    <property type="term" value="F:unfolded protein binding"/>
    <property type="evidence" value="ECO:0007669"/>
    <property type="project" value="TreeGrafter"/>
</dbReference>